<dbReference type="Proteomes" id="UP000187455">
    <property type="component" value="Unassembled WGS sequence"/>
</dbReference>
<dbReference type="EMBL" id="LSSL01000044">
    <property type="protein sequence ID" value="OLY85658.1"/>
    <property type="molecule type" value="Genomic_DNA"/>
</dbReference>
<dbReference type="OrthoDB" id="16284at2759"/>
<dbReference type="GO" id="GO:0071949">
    <property type="term" value="F:FAD binding"/>
    <property type="evidence" value="ECO:0007669"/>
    <property type="project" value="TreeGrafter"/>
</dbReference>
<dbReference type="GO" id="GO:0005829">
    <property type="term" value="C:cytosol"/>
    <property type="evidence" value="ECO:0007669"/>
    <property type="project" value="TreeGrafter"/>
</dbReference>
<evidence type="ECO:0000256" key="4">
    <source>
        <dbReference type="ARBA" id="ARBA00022630"/>
    </source>
</evidence>
<dbReference type="Pfam" id="PF21895">
    <property type="entry name" value="MTHFR_C"/>
    <property type="match status" value="1"/>
</dbReference>
<organism evidence="9 10">
    <name type="scientific">Smittium mucronatum</name>
    <dbReference type="NCBI Taxonomy" id="133383"/>
    <lineage>
        <taxon>Eukaryota</taxon>
        <taxon>Fungi</taxon>
        <taxon>Fungi incertae sedis</taxon>
        <taxon>Zoopagomycota</taxon>
        <taxon>Kickxellomycotina</taxon>
        <taxon>Harpellomycetes</taxon>
        <taxon>Harpellales</taxon>
        <taxon>Legeriomycetaceae</taxon>
        <taxon>Smittium</taxon>
    </lineage>
</organism>
<dbReference type="Pfam" id="PF02219">
    <property type="entry name" value="MTHFR"/>
    <property type="match status" value="1"/>
</dbReference>
<proteinExistence type="inferred from homology"/>
<evidence type="ECO:0000256" key="1">
    <source>
        <dbReference type="ARBA" id="ARBA00001974"/>
    </source>
</evidence>
<dbReference type="PANTHER" id="PTHR45754">
    <property type="entry name" value="METHYLENETETRAHYDROFOLATE REDUCTASE"/>
    <property type="match status" value="1"/>
</dbReference>
<feature type="domain" description="MTHFR SAM-binding regulatory" evidence="8">
    <location>
        <begin position="335"/>
        <end position="592"/>
    </location>
</feature>
<keyword evidence="5" id="KW-0274">FAD</keyword>
<dbReference type="SUPFAM" id="SSF51730">
    <property type="entry name" value="FAD-linked oxidoreductase"/>
    <property type="match status" value="1"/>
</dbReference>
<evidence type="ECO:0000256" key="3">
    <source>
        <dbReference type="ARBA" id="ARBA00006743"/>
    </source>
</evidence>
<evidence type="ECO:0000256" key="6">
    <source>
        <dbReference type="ARBA" id="ARBA00023002"/>
    </source>
</evidence>
<comment type="pathway">
    <text evidence="2 7">One-carbon metabolism; tetrahydrofolate interconversion.</text>
</comment>
<evidence type="ECO:0000313" key="10">
    <source>
        <dbReference type="Proteomes" id="UP000187455"/>
    </source>
</evidence>
<dbReference type="UniPathway" id="UPA00193"/>
<gene>
    <name evidence="9" type="ORF">AYI68_g146</name>
</gene>
<dbReference type="InterPro" id="IPR053806">
    <property type="entry name" value="MTHFR_C"/>
</dbReference>
<dbReference type="PANTHER" id="PTHR45754:SF1">
    <property type="entry name" value="METHYLENETETRAHYDROFOLATE REDUCTASE 1"/>
    <property type="match status" value="1"/>
</dbReference>
<evidence type="ECO:0000259" key="8">
    <source>
        <dbReference type="Pfam" id="PF21895"/>
    </source>
</evidence>
<keyword evidence="10" id="KW-1185">Reference proteome</keyword>
<name>A0A1R0H992_9FUNG</name>
<evidence type="ECO:0000256" key="5">
    <source>
        <dbReference type="ARBA" id="ARBA00022827"/>
    </source>
</evidence>
<accession>A0A1R0H992</accession>
<dbReference type="GO" id="GO:0004489">
    <property type="term" value="F:methylenetetrahydrofolate reductase [NAD(P)H] activity"/>
    <property type="evidence" value="ECO:0007669"/>
    <property type="project" value="InterPro"/>
</dbReference>
<evidence type="ECO:0000256" key="7">
    <source>
        <dbReference type="RuleBase" id="RU004254"/>
    </source>
</evidence>
<dbReference type="GO" id="GO:0009086">
    <property type="term" value="P:methionine biosynthetic process"/>
    <property type="evidence" value="ECO:0007669"/>
    <property type="project" value="TreeGrafter"/>
</dbReference>
<dbReference type="CDD" id="cd00537">
    <property type="entry name" value="MTHFR"/>
    <property type="match status" value="1"/>
</dbReference>
<dbReference type="InterPro" id="IPR003171">
    <property type="entry name" value="Mehydrof_redctse-like"/>
</dbReference>
<reference evidence="9 10" key="1">
    <citation type="journal article" date="2016" name="Mol. Biol. Evol.">
        <title>Genome-Wide Survey of Gut Fungi (Harpellales) Reveals the First Horizontally Transferred Ubiquitin Gene from a Mosquito Host.</title>
        <authorList>
            <person name="Wang Y."/>
            <person name="White M.M."/>
            <person name="Kvist S."/>
            <person name="Moncalvo J.M."/>
        </authorList>
    </citation>
    <scope>NUCLEOTIDE SEQUENCE [LARGE SCALE GENOMIC DNA]</scope>
    <source>
        <strain evidence="9 10">ALG-7-W6</strain>
    </source>
</reference>
<dbReference type="STRING" id="133383.A0A1R0H992"/>
<comment type="cofactor">
    <cofactor evidence="1">
        <name>FAD</name>
        <dbReference type="ChEBI" id="CHEBI:57692"/>
    </cofactor>
</comment>
<dbReference type="GO" id="GO:0035999">
    <property type="term" value="P:tetrahydrofolate interconversion"/>
    <property type="evidence" value="ECO:0007669"/>
    <property type="project" value="UniProtKB-UniPathway"/>
</dbReference>
<comment type="caution">
    <text evidence="9">The sequence shown here is derived from an EMBL/GenBank/DDBJ whole genome shotgun (WGS) entry which is preliminary data.</text>
</comment>
<dbReference type="Gene3D" id="3.20.20.220">
    <property type="match status" value="1"/>
</dbReference>
<keyword evidence="4" id="KW-0285">Flavoprotein</keyword>
<evidence type="ECO:0000256" key="2">
    <source>
        <dbReference type="ARBA" id="ARBA00004777"/>
    </source>
</evidence>
<evidence type="ECO:0000313" key="9">
    <source>
        <dbReference type="EMBL" id="OLY85658.1"/>
    </source>
</evidence>
<protein>
    <submittedName>
        <fullName evidence="9">Methylenetetrahydrofolate reductase 1</fullName>
    </submittedName>
</protein>
<sequence length="594" mass="66881">MKLIDKMKANIDEGNVFFSFEFFPPKTPQGLANLCDRLTRMKAWNPLFSTVTWCTGSSPSNQCLEFSSNLHKELGMNTVMHLACTNMSKASINSTLKDAKNVGIQSILVLRGDEPSDVVDRWPVTEGSSGNFKYASDLVEYIKSIPEYSDYFTIGVAGFPEGYISEKTDQDQTSDQNDELYWLSHKVNKGADFILSQVFYSTQKFMDWYKKCRDYGITVPIIPTLLPIQTFGSFKRIVNLTKISVPSSLEDRIDRVKNDDLLVKQIGIDYCCHQINQLIDECNVPGIHFSTLNLENSIHAILSRTGLLKPLNTNPSSNPSGATSQAVSRIGDSSATWDEYPNSRWGDARSPAFFNESSYTQINKISSLQISQWGIPKSLSHLNDLFSKYCKDEISSLPWTSDNINSRNSDFGKEVLAMLPNFGIWPLASQRAIDGITSNDPELGWGPANGYVYQRSFIEFFATEAIASKILKLLENSTDYSYYLSKQDPITNEPHIISNAVVSENIQSTALCWGVFPSSPVIQSALIDKLNFEYWSKEAIQLWRVWADQLGVVDNDSKKFVDSVADSIWLINIIGNDYKRPDQLLQMLKEEFCA</sequence>
<dbReference type="InterPro" id="IPR029041">
    <property type="entry name" value="FAD-linked_oxidoreductase-like"/>
</dbReference>
<comment type="similarity">
    <text evidence="3">Belongs to the methylenetetrahydrofolate reductase family.</text>
</comment>
<dbReference type="AlphaFoldDB" id="A0A1R0H992"/>
<keyword evidence="6" id="KW-0560">Oxidoreductase</keyword>